<evidence type="ECO:0000313" key="2">
    <source>
        <dbReference type="EMBL" id="SEC11496.1"/>
    </source>
</evidence>
<sequence length="53" mass="6170">MFINKLNYITLIFALNELKLTQLNSKTIKIFYLRSHGITRNETSGIVFDTSFT</sequence>
<dbReference type="EMBL" id="LT629754">
    <property type="protein sequence ID" value="SDS80885.1"/>
    <property type="molecule type" value="Genomic_DNA"/>
</dbReference>
<gene>
    <name evidence="2" type="ORF">SAMN05192540_2394</name>
    <name evidence="1" type="ORF">SAMN05192545_2109</name>
</gene>
<dbReference type="Proteomes" id="UP000199574">
    <property type="component" value="Chromosome I"/>
</dbReference>
<organism evidence="2 3">
    <name type="scientific">Maribacter dokdonensis</name>
    <dbReference type="NCBI Taxonomy" id="320912"/>
    <lineage>
        <taxon>Bacteria</taxon>
        <taxon>Pseudomonadati</taxon>
        <taxon>Bacteroidota</taxon>
        <taxon>Flavobacteriia</taxon>
        <taxon>Flavobacteriales</taxon>
        <taxon>Flavobacteriaceae</taxon>
        <taxon>Maribacter</taxon>
    </lineage>
</organism>
<keyword evidence="4" id="KW-1185">Reference proteome</keyword>
<dbReference type="AlphaFoldDB" id="A0A1H4PVU8"/>
<evidence type="ECO:0000313" key="3">
    <source>
        <dbReference type="Proteomes" id="UP000183038"/>
    </source>
</evidence>
<protein>
    <submittedName>
        <fullName evidence="2">Uncharacterized protein</fullName>
    </submittedName>
</protein>
<evidence type="ECO:0000313" key="1">
    <source>
        <dbReference type="EMBL" id="SDS80885.1"/>
    </source>
</evidence>
<name>A0A1H4PVU8_9FLAO</name>
<proteinExistence type="predicted"/>
<dbReference type="Proteomes" id="UP000183038">
    <property type="component" value="Unassembled WGS sequence"/>
</dbReference>
<evidence type="ECO:0000313" key="4">
    <source>
        <dbReference type="Proteomes" id="UP000199574"/>
    </source>
</evidence>
<accession>A0A1H4PVU8</accession>
<reference evidence="1 4" key="1">
    <citation type="submission" date="2016-10" db="EMBL/GenBank/DDBJ databases">
        <authorList>
            <person name="Varghese N."/>
            <person name="Submissions S."/>
        </authorList>
    </citation>
    <scope>NUCLEOTIDE SEQUENCE [LARGE SCALE GENOMIC DNA]</scope>
    <source>
        <strain evidence="1 4">MAR_2009_60</strain>
    </source>
</reference>
<reference evidence="2 3" key="2">
    <citation type="submission" date="2016-10" db="EMBL/GenBank/DDBJ databases">
        <authorList>
            <person name="de Groot N.N."/>
        </authorList>
    </citation>
    <scope>NUCLEOTIDE SEQUENCE [LARGE SCALE GENOMIC DNA]</scope>
    <source>
        <strain evidence="2 3">MAR_2009_71</strain>
    </source>
</reference>
<dbReference type="EMBL" id="FNTB01000001">
    <property type="protein sequence ID" value="SEC11496.1"/>
    <property type="molecule type" value="Genomic_DNA"/>
</dbReference>